<feature type="compositionally biased region" description="Pro residues" evidence="1">
    <location>
        <begin position="68"/>
        <end position="77"/>
    </location>
</feature>
<sequence length="242" mass="25564">MQDVFHSCYYASALDNLTSTGAPSTSFLRPTESQGFIAGDGAGALVSSTPLKPREPWSVVARGAGARPSPPPLPPYLPLDNSWLSPDEEPGSARSTWPPATILVRSNTRPAPPSPGSSPPPPHLQTVRGGPQVQRTPAVLVVGTSVVRHVAVHDGRTFCHPGAPRVVEVTSSALQLSAQHPSASTLVLEAGINDLKFQQSEVLKQDFISLVDRLLDTGKRLIISGPLPPPRYGDVITSRPCG</sequence>
<evidence type="ECO:0000313" key="2">
    <source>
        <dbReference type="EMBL" id="TWW77925.1"/>
    </source>
</evidence>
<evidence type="ECO:0000313" key="3">
    <source>
        <dbReference type="Proteomes" id="UP000324091"/>
    </source>
</evidence>
<organism evidence="2 3">
    <name type="scientific">Takifugu flavidus</name>
    <name type="common">sansaifugu</name>
    <dbReference type="NCBI Taxonomy" id="433684"/>
    <lineage>
        <taxon>Eukaryota</taxon>
        <taxon>Metazoa</taxon>
        <taxon>Chordata</taxon>
        <taxon>Craniata</taxon>
        <taxon>Vertebrata</taxon>
        <taxon>Euteleostomi</taxon>
        <taxon>Actinopterygii</taxon>
        <taxon>Neopterygii</taxon>
        <taxon>Teleostei</taxon>
        <taxon>Neoteleostei</taxon>
        <taxon>Acanthomorphata</taxon>
        <taxon>Eupercaria</taxon>
        <taxon>Tetraodontiformes</taxon>
        <taxon>Tetradontoidea</taxon>
        <taxon>Tetraodontidae</taxon>
        <taxon>Takifugu</taxon>
    </lineage>
</organism>
<protein>
    <recommendedName>
        <fullName evidence="4">SGNH hydrolase-type esterase domain-containing protein</fullName>
    </recommendedName>
</protein>
<feature type="compositionally biased region" description="Pro residues" evidence="1">
    <location>
        <begin position="110"/>
        <end position="123"/>
    </location>
</feature>
<reference evidence="2 3" key="1">
    <citation type="submission" date="2019-04" db="EMBL/GenBank/DDBJ databases">
        <title>Chromosome genome assembly for Takifugu flavidus.</title>
        <authorList>
            <person name="Xiao S."/>
        </authorList>
    </citation>
    <scope>NUCLEOTIDE SEQUENCE [LARGE SCALE GENOMIC DNA]</scope>
    <source>
        <strain evidence="2">HTHZ2018</strain>
        <tissue evidence="2">Muscle</tissue>
    </source>
</reference>
<accession>A0A5C6PF01</accession>
<dbReference type="AlphaFoldDB" id="A0A5C6PF01"/>
<evidence type="ECO:0008006" key="4">
    <source>
        <dbReference type="Google" id="ProtNLM"/>
    </source>
</evidence>
<keyword evidence="3" id="KW-1185">Reference proteome</keyword>
<dbReference type="EMBL" id="RHFK02000003">
    <property type="protein sequence ID" value="TWW77925.1"/>
    <property type="molecule type" value="Genomic_DNA"/>
</dbReference>
<dbReference type="Proteomes" id="UP000324091">
    <property type="component" value="Chromosome 11"/>
</dbReference>
<dbReference type="Gene3D" id="3.40.50.12700">
    <property type="match status" value="1"/>
</dbReference>
<gene>
    <name evidence="2" type="ORF">D4764_11G0000460</name>
</gene>
<name>A0A5C6PF01_9TELE</name>
<evidence type="ECO:0000256" key="1">
    <source>
        <dbReference type="SAM" id="MobiDB-lite"/>
    </source>
</evidence>
<feature type="region of interest" description="Disordered" evidence="1">
    <location>
        <begin position="61"/>
        <end position="132"/>
    </location>
</feature>
<comment type="caution">
    <text evidence="2">The sequence shown here is derived from an EMBL/GenBank/DDBJ whole genome shotgun (WGS) entry which is preliminary data.</text>
</comment>
<dbReference type="SUPFAM" id="SSF52266">
    <property type="entry name" value="SGNH hydrolase"/>
    <property type="match status" value="1"/>
</dbReference>
<dbReference type="Gene3D" id="3.40.50.12690">
    <property type="match status" value="1"/>
</dbReference>
<proteinExistence type="predicted"/>